<proteinExistence type="inferred from homology"/>
<dbReference type="PANTHER" id="PTHR36326:SF4">
    <property type="entry name" value="PROTEIN POLLENLESS 3-LIKE 1"/>
    <property type="match status" value="1"/>
</dbReference>
<dbReference type="SUPFAM" id="SSF48452">
    <property type="entry name" value="TPR-like"/>
    <property type="match status" value="1"/>
</dbReference>
<evidence type="ECO:0000256" key="5">
    <source>
        <dbReference type="ARBA" id="ARBA00023242"/>
    </source>
</evidence>
<evidence type="ECO:0000313" key="9">
    <source>
        <dbReference type="Proteomes" id="UP000467841"/>
    </source>
</evidence>
<accession>A0A6D2HN33</accession>
<dbReference type="Gene3D" id="1.25.40.10">
    <property type="entry name" value="Tetratricopeptide repeat domain"/>
    <property type="match status" value="1"/>
</dbReference>
<protein>
    <submittedName>
        <fullName evidence="8">Uncharacterized protein</fullName>
    </submittedName>
</protein>
<dbReference type="InterPro" id="IPR013105">
    <property type="entry name" value="TPR_2"/>
</dbReference>
<dbReference type="InterPro" id="IPR011990">
    <property type="entry name" value="TPR-like_helical_dom_sf"/>
</dbReference>
<dbReference type="GO" id="GO:0005634">
    <property type="term" value="C:nucleus"/>
    <property type="evidence" value="ECO:0007669"/>
    <property type="project" value="UniProtKB-SubCell"/>
</dbReference>
<name>A0A6D2HN33_9BRAS</name>
<comment type="caution">
    <text evidence="8">The sequence shown here is derived from an EMBL/GenBank/DDBJ whole genome shotgun (WGS) entry which is preliminary data.</text>
</comment>
<gene>
    <name evidence="8" type="ORF">MERR_LOCUS4685</name>
</gene>
<evidence type="ECO:0000313" key="8">
    <source>
        <dbReference type="EMBL" id="CAA7017450.1"/>
    </source>
</evidence>
<dbReference type="EMBL" id="CACVBM020000332">
    <property type="protein sequence ID" value="CAA7017450.1"/>
    <property type="molecule type" value="Genomic_DNA"/>
</dbReference>
<keyword evidence="5" id="KW-0539">Nucleus</keyword>
<dbReference type="Proteomes" id="UP000467841">
    <property type="component" value="Unassembled WGS sequence"/>
</dbReference>
<dbReference type="InterPro" id="IPR019734">
    <property type="entry name" value="TPR_rpt"/>
</dbReference>
<keyword evidence="9" id="KW-1185">Reference proteome</keyword>
<dbReference type="PANTHER" id="PTHR36326">
    <property type="entry name" value="PROTEIN POLLENLESS 3-LIKE 2"/>
    <property type="match status" value="1"/>
</dbReference>
<evidence type="ECO:0000256" key="3">
    <source>
        <dbReference type="ARBA" id="ARBA00022803"/>
    </source>
</evidence>
<feature type="repeat" description="TPR" evidence="7">
    <location>
        <begin position="189"/>
        <end position="222"/>
    </location>
</feature>
<organism evidence="8 9">
    <name type="scientific">Microthlaspi erraticum</name>
    <dbReference type="NCBI Taxonomy" id="1685480"/>
    <lineage>
        <taxon>Eukaryota</taxon>
        <taxon>Viridiplantae</taxon>
        <taxon>Streptophyta</taxon>
        <taxon>Embryophyta</taxon>
        <taxon>Tracheophyta</taxon>
        <taxon>Spermatophyta</taxon>
        <taxon>Magnoliopsida</taxon>
        <taxon>eudicotyledons</taxon>
        <taxon>Gunneridae</taxon>
        <taxon>Pentapetalae</taxon>
        <taxon>rosids</taxon>
        <taxon>malvids</taxon>
        <taxon>Brassicales</taxon>
        <taxon>Brassicaceae</taxon>
        <taxon>Coluteocarpeae</taxon>
        <taxon>Microthlaspi</taxon>
    </lineage>
</organism>
<comment type="subcellular location">
    <subcellularLocation>
        <location evidence="1">Nucleus</location>
    </subcellularLocation>
</comment>
<dbReference type="SMART" id="SM00028">
    <property type="entry name" value="TPR"/>
    <property type="match status" value="1"/>
</dbReference>
<evidence type="ECO:0000256" key="6">
    <source>
        <dbReference type="ARBA" id="ARBA00025750"/>
    </source>
</evidence>
<evidence type="ECO:0000256" key="7">
    <source>
        <dbReference type="PROSITE-ProRule" id="PRU00339"/>
    </source>
</evidence>
<keyword evidence="3 7" id="KW-0802">TPR repeat</keyword>
<keyword evidence="4" id="KW-0175">Coiled coil</keyword>
<dbReference type="Pfam" id="PF07719">
    <property type="entry name" value="TPR_2"/>
    <property type="match status" value="1"/>
</dbReference>
<dbReference type="InterPro" id="IPR044961">
    <property type="entry name" value="MS5/SDI1"/>
</dbReference>
<evidence type="ECO:0000256" key="2">
    <source>
        <dbReference type="ARBA" id="ARBA00022737"/>
    </source>
</evidence>
<dbReference type="PROSITE" id="PS50005">
    <property type="entry name" value="TPR"/>
    <property type="match status" value="1"/>
</dbReference>
<sequence>MWSREDGENCRAPGGIFWTPPPRWETRKRVYAAMPISERKRKCSMEKQEPFHMIHKVPSGDSPYVRAKHAQLISKEPDRAISLFWAAINAGDRVDSALKDMAVVMKQLDRSDEGIEAIKSFRYLCSFESQDSIDNLLLDLYKKSGRIQEEAELLEHKLKILEQDDCGRITIARRSHGKQINTSIEQEKARVLGNLAWVHLQLHNYGIAEQHYRNALSLEPDNNKLCNLAICLMRMDRTTEAKSLLEDVKQSIRNQYKDEAFYKSFERAKEMLAERERAATVADKDNPSGFMTSSSSSDWIWSYPFIKEKQAVHEPGNMYKEKSNVSGESVDQNSPVLITQPQPRECKWVDEEVTIGAARRLRFGKLCDKSDDSKSVETADSTTNARKMCADLVKEKESSEKGLRKIIASGSSAAYAQIMDIGQRTV</sequence>
<keyword evidence="2" id="KW-0677">Repeat</keyword>
<evidence type="ECO:0000256" key="1">
    <source>
        <dbReference type="ARBA" id="ARBA00004123"/>
    </source>
</evidence>
<evidence type="ECO:0000256" key="4">
    <source>
        <dbReference type="ARBA" id="ARBA00023054"/>
    </source>
</evidence>
<dbReference type="AlphaFoldDB" id="A0A6D2HN33"/>
<dbReference type="OrthoDB" id="1620277at2759"/>
<reference evidence="8" key="1">
    <citation type="submission" date="2020-01" db="EMBL/GenBank/DDBJ databases">
        <authorList>
            <person name="Mishra B."/>
        </authorList>
    </citation>
    <scope>NUCLEOTIDE SEQUENCE [LARGE SCALE GENOMIC DNA]</scope>
</reference>
<comment type="similarity">
    <text evidence="6">Belongs to the MS5 protein family.</text>
</comment>